<dbReference type="InterPro" id="IPR011598">
    <property type="entry name" value="bHLH_dom"/>
</dbReference>
<keyword evidence="2" id="KW-0805">Transcription regulation</keyword>
<comment type="subcellular location">
    <subcellularLocation>
        <location evidence="1">Nucleus</location>
    </subcellularLocation>
</comment>
<evidence type="ECO:0000256" key="4">
    <source>
        <dbReference type="ARBA" id="ARBA00023242"/>
    </source>
</evidence>
<reference evidence="6 7" key="1">
    <citation type="journal article" date="2024" name="G3 (Bethesda)">
        <title>Genome assembly of Hibiscus sabdariffa L. provides insights into metabolisms of medicinal natural products.</title>
        <authorList>
            <person name="Kim T."/>
        </authorList>
    </citation>
    <scope>NUCLEOTIDE SEQUENCE [LARGE SCALE GENOMIC DNA]</scope>
    <source>
        <strain evidence="6">TK-2024</strain>
        <tissue evidence="6">Old leaves</tissue>
    </source>
</reference>
<keyword evidence="4" id="KW-0539">Nucleus</keyword>
<dbReference type="InterPro" id="IPR015660">
    <property type="entry name" value="MASH1/Ascl1a-like"/>
</dbReference>
<organism evidence="6 7">
    <name type="scientific">Hibiscus sabdariffa</name>
    <name type="common">roselle</name>
    <dbReference type="NCBI Taxonomy" id="183260"/>
    <lineage>
        <taxon>Eukaryota</taxon>
        <taxon>Viridiplantae</taxon>
        <taxon>Streptophyta</taxon>
        <taxon>Embryophyta</taxon>
        <taxon>Tracheophyta</taxon>
        <taxon>Spermatophyta</taxon>
        <taxon>Magnoliopsida</taxon>
        <taxon>eudicotyledons</taxon>
        <taxon>Gunneridae</taxon>
        <taxon>Pentapetalae</taxon>
        <taxon>rosids</taxon>
        <taxon>malvids</taxon>
        <taxon>Malvales</taxon>
        <taxon>Malvaceae</taxon>
        <taxon>Malvoideae</taxon>
        <taxon>Hibiscus</taxon>
    </lineage>
</organism>
<evidence type="ECO:0000256" key="2">
    <source>
        <dbReference type="ARBA" id="ARBA00023015"/>
    </source>
</evidence>
<keyword evidence="3" id="KW-0804">Transcription</keyword>
<dbReference type="InterPro" id="IPR036638">
    <property type="entry name" value="HLH_DNA-bd_sf"/>
</dbReference>
<evidence type="ECO:0000259" key="5">
    <source>
        <dbReference type="PROSITE" id="PS50888"/>
    </source>
</evidence>
<dbReference type="Pfam" id="PF00010">
    <property type="entry name" value="HLH"/>
    <property type="match status" value="1"/>
</dbReference>
<evidence type="ECO:0000256" key="1">
    <source>
        <dbReference type="ARBA" id="ARBA00004123"/>
    </source>
</evidence>
<evidence type="ECO:0000313" key="7">
    <source>
        <dbReference type="Proteomes" id="UP001396334"/>
    </source>
</evidence>
<name>A0ABR2R6T9_9ROSI</name>
<feature type="domain" description="BHLH" evidence="5">
    <location>
        <begin position="90"/>
        <end position="145"/>
    </location>
</feature>
<proteinExistence type="predicted"/>
<dbReference type="SMART" id="SM00353">
    <property type="entry name" value="HLH"/>
    <property type="match status" value="1"/>
</dbReference>
<dbReference type="PANTHER" id="PTHR13935:SF46">
    <property type="entry name" value="TRANSCRIPTION FACTOR BHLH167-RELATED"/>
    <property type="match status" value="1"/>
</dbReference>
<evidence type="ECO:0000256" key="3">
    <source>
        <dbReference type="ARBA" id="ARBA00023163"/>
    </source>
</evidence>
<protein>
    <recommendedName>
        <fullName evidence="5">BHLH domain-containing protein</fullName>
    </recommendedName>
</protein>
<sequence length="264" mass="29591">MIRICFSFTNPRGSAQWVLFSSYVHYFTKLARLPALLCSCLYISTLHSVLKTLVTLGHLLSLHTFVSVALYLIYKRIFTGEMNNDGSSPSSKPDRKAVERKRRNDMKTLCFKLASLIPLDTFKPSKETVSQQDQLGLAATYIKHLRERIDKLNKMKEEATKSTEPSSSMTETATAPVGLSLPVVELRDSGSSIELILITGLNKNFTLDQVISILEQEGAEVVSASFSTIGGKIFHSLHAQAKLSRVGVETTRVWQRIQELIKYY</sequence>
<dbReference type="Gene3D" id="4.10.280.10">
    <property type="entry name" value="Helix-loop-helix DNA-binding domain"/>
    <property type="match status" value="1"/>
</dbReference>
<accession>A0ABR2R6T9</accession>
<comment type="caution">
    <text evidence="6">The sequence shown here is derived from an EMBL/GenBank/DDBJ whole genome shotgun (WGS) entry which is preliminary data.</text>
</comment>
<evidence type="ECO:0000313" key="6">
    <source>
        <dbReference type="EMBL" id="KAK9008639.1"/>
    </source>
</evidence>
<dbReference type="PROSITE" id="PS50888">
    <property type="entry name" value="BHLH"/>
    <property type="match status" value="1"/>
</dbReference>
<dbReference type="EMBL" id="JBBPBN010000026">
    <property type="protein sequence ID" value="KAK9008639.1"/>
    <property type="molecule type" value="Genomic_DNA"/>
</dbReference>
<keyword evidence="7" id="KW-1185">Reference proteome</keyword>
<dbReference type="SUPFAM" id="SSF47459">
    <property type="entry name" value="HLH, helix-loop-helix DNA-binding domain"/>
    <property type="match status" value="1"/>
</dbReference>
<dbReference type="PANTHER" id="PTHR13935">
    <property type="entry name" value="ACHAETE-SCUTE TRANSCRIPTION FACTOR-RELATED"/>
    <property type="match status" value="1"/>
</dbReference>
<dbReference type="Proteomes" id="UP001396334">
    <property type="component" value="Unassembled WGS sequence"/>
</dbReference>
<gene>
    <name evidence="6" type="ORF">V6N11_075526</name>
</gene>